<reference evidence="3" key="1">
    <citation type="submission" date="2016-06" db="UniProtKB">
        <authorList>
            <consortium name="WormBaseParasite"/>
        </authorList>
    </citation>
    <scope>IDENTIFICATION</scope>
</reference>
<reference evidence="1 2" key="2">
    <citation type="submission" date="2018-11" db="EMBL/GenBank/DDBJ databases">
        <authorList>
            <consortium name="Pathogen Informatics"/>
        </authorList>
    </citation>
    <scope>NUCLEOTIDE SEQUENCE [LARGE SCALE GENOMIC DNA]</scope>
    <source>
        <strain evidence="1 2">NST_G2</strain>
    </source>
</reference>
<accession>A0A183SEC0</accession>
<dbReference type="AlphaFoldDB" id="A0A183SEC0"/>
<organism evidence="3">
    <name type="scientific">Schistocephalus solidus</name>
    <name type="common">Tapeworm</name>
    <dbReference type="NCBI Taxonomy" id="70667"/>
    <lineage>
        <taxon>Eukaryota</taxon>
        <taxon>Metazoa</taxon>
        <taxon>Spiralia</taxon>
        <taxon>Lophotrochozoa</taxon>
        <taxon>Platyhelminthes</taxon>
        <taxon>Cestoda</taxon>
        <taxon>Eucestoda</taxon>
        <taxon>Diphyllobothriidea</taxon>
        <taxon>Diphyllobothriidae</taxon>
        <taxon>Schistocephalus</taxon>
    </lineage>
</organism>
<dbReference type="Proteomes" id="UP000275846">
    <property type="component" value="Unassembled WGS sequence"/>
</dbReference>
<dbReference type="EMBL" id="UYSU01032286">
    <property type="protein sequence ID" value="VDL88953.1"/>
    <property type="molecule type" value="Genomic_DNA"/>
</dbReference>
<sequence length="97" mass="10651">MFTANGYARSFTNHSGRSNSIIKPTVTQPNVWRTLPHIANVSAAVARLLQPLRIGIAHRPETAINRLFMKPKAPIMRPGVMSKSSIMEAWEGAGLTL</sequence>
<evidence type="ECO:0000313" key="3">
    <source>
        <dbReference type="WBParaSite" id="SSLN_0000265501-mRNA-1"/>
    </source>
</evidence>
<protein>
    <submittedName>
        <fullName evidence="1 3">Uncharacterized protein</fullName>
    </submittedName>
</protein>
<proteinExistence type="predicted"/>
<gene>
    <name evidence="1" type="ORF">SSLN_LOCUS2568</name>
</gene>
<evidence type="ECO:0000313" key="2">
    <source>
        <dbReference type="Proteomes" id="UP000275846"/>
    </source>
</evidence>
<evidence type="ECO:0000313" key="1">
    <source>
        <dbReference type="EMBL" id="VDL88953.1"/>
    </source>
</evidence>
<dbReference type="WBParaSite" id="SSLN_0000265501-mRNA-1">
    <property type="protein sequence ID" value="SSLN_0000265501-mRNA-1"/>
    <property type="gene ID" value="SSLN_0000265501"/>
</dbReference>
<name>A0A183SEC0_SCHSO</name>
<keyword evidence="2" id="KW-1185">Reference proteome</keyword>